<feature type="transmembrane region" description="Helical" evidence="5">
    <location>
        <begin position="329"/>
        <end position="346"/>
    </location>
</feature>
<feature type="transmembrane region" description="Helical" evidence="5">
    <location>
        <begin position="367"/>
        <end position="389"/>
    </location>
</feature>
<dbReference type="Pfam" id="PF07690">
    <property type="entry name" value="MFS_1"/>
    <property type="match status" value="1"/>
</dbReference>
<feature type="transmembrane region" description="Helical" evidence="5">
    <location>
        <begin position="93"/>
        <end position="113"/>
    </location>
</feature>
<gene>
    <name evidence="7" type="ORF">SPHI_25940</name>
</gene>
<dbReference type="PROSITE" id="PS50850">
    <property type="entry name" value="MFS"/>
    <property type="match status" value="1"/>
</dbReference>
<evidence type="ECO:0000256" key="2">
    <source>
        <dbReference type="ARBA" id="ARBA00022989"/>
    </source>
</evidence>
<evidence type="ECO:0000256" key="5">
    <source>
        <dbReference type="SAM" id="Phobius"/>
    </source>
</evidence>
<proteinExistence type="predicted"/>
<sequence length="432" mass="44811">MDARPHPATIPFMERPQDRPAPAGEWSRGWPVVAAAMIGIGTGPGLFQNLSSLFISGPVADFGWSRGDIATAAGLGLLGGLAVPFLGRVADRIGARAIIIVSMLLLGLVYAGLASLTGPLWQYQALVFGLALTVPGTSSIVYGKLIAQRFEARRGIALGVATSGISITSLTLAPVLGWVIAAYGWRVGFLALGAIVAVLALPAVLLLLRRERAAPTRPDPHAPNAAEPVDGMTGAETRRDSRYWRLGLSAALINIASVGLVTSLVPFGTDRGLAPGEAALLVTAFAFSQVVGRLVMGALVDRFRPQATAAAFAAISALAFVGLQLPAPGFALILVLVFLAGLMNGAEHDLLPFLAARLFGLRAYGELYGLLVMISLFGTAIGITAFGRLHDATGHYGAALALAAAALGLAALLFLSLRERPLPHVQAHAHPA</sequence>
<keyword evidence="1 5" id="KW-0812">Transmembrane</keyword>
<feature type="region of interest" description="Disordered" evidence="4">
    <location>
        <begin position="1"/>
        <end position="24"/>
    </location>
</feature>
<evidence type="ECO:0000256" key="1">
    <source>
        <dbReference type="ARBA" id="ARBA00022692"/>
    </source>
</evidence>
<dbReference type="AlphaFoldDB" id="A0A1V2ER70"/>
<reference evidence="7 8" key="1">
    <citation type="submission" date="2016-11" db="EMBL/GenBank/DDBJ databases">
        <title>Genome sequence of Sphingomonas jeddahensis G39.</title>
        <authorList>
            <person name="Poehlein A."/>
            <person name="Wuebbeler J.H."/>
            <person name="Steinbuechel A."/>
            <person name="Daniel R."/>
        </authorList>
    </citation>
    <scope>NUCLEOTIDE SEQUENCE [LARGE SCALE GENOMIC DNA]</scope>
    <source>
        <strain evidence="7 8">G39</strain>
    </source>
</reference>
<feature type="transmembrane region" description="Helical" evidence="5">
    <location>
        <begin position="29"/>
        <end position="47"/>
    </location>
</feature>
<dbReference type="Gene3D" id="1.20.1250.20">
    <property type="entry name" value="MFS general substrate transporter like domains"/>
    <property type="match status" value="2"/>
</dbReference>
<organism evidence="7 8">
    <name type="scientific">Sphingomonas jeddahensis</name>
    <dbReference type="NCBI Taxonomy" id="1915074"/>
    <lineage>
        <taxon>Bacteria</taxon>
        <taxon>Pseudomonadati</taxon>
        <taxon>Pseudomonadota</taxon>
        <taxon>Alphaproteobacteria</taxon>
        <taxon>Sphingomonadales</taxon>
        <taxon>Sphingomonadaceae</taxon>
        <taxon>Sphingomonas</taxon>
    </lineage>
</organism>
<dbReference type="PANTHER" id="PTHR11360">
    <property type="entry name" value="MONOCARBOXYLATE TRANSPORTER"/>
    <property type="match status" value="1"/>
</dbReference>
<evidence type="ECO:0000259" key="6">
    <source>
        <dbReference type="PROSITE" id="PS50850"/>
    </source>
</evidence>
<feature type="transmembrane region" description="Helical" evidence="5">
    <location>
        <begin position="246"/>
        <end position="267"/>
    </location>
</feature>
<feature type="transmembrane region" description="Helical" evidence="5">
    <location>
        <begin position="279"/>
        <end position="300"/>
    </location>
</feature>
<name>A0A1V2ER70_9SPHN</name>
<dbReference type="Proteomes" id="UP000188729">
    <property type="component" value="Unassembled WGS sequence"/>
</dbReference>
<keyword evidence="3 5" id="KW-0472">Membrane</keyword>
<dbReference type="STRING" id="1915074.SPHI_25940"/>
<dbReference type="GO" id="GO:0022857">
    <property type="term" value="F:transmembrane transporter activity"/>
    <property type="evidence" value="ECO:0007669"/>
    <property type="project" value="InterPro"/>
</dbReference>
<evidence type="ECO:0000313" key="7">
    <source>
        <dbReference type="EMBL" id="ONF95176.1"/>
    </source>
</evidence>
<dbReference type="InterPro" id="IPR050327">
    <property type="entry name" value="Proton-linked_MCT"/>
</dbReference>
<dbReference type="EMBL" id="MPSB01000014">
    <property type="protein sequence ID" value="ONF95176.1"/>
    <property type="molecule type" value="Genomic_DNA"/>
</dbReference>
<accession>A0A1V2ER70</accession>
<dbReference type="InterPro" id="IPR011701">
    <property type="entry name" value="MFS"/>
</dbReference>
<dbReference type="PANTHER" id="PTHR11360:SF290">
    <property type="entry name" value="MONOCARBOXYLATE MFS PERMEASE"/>
    <property type="match status" value="1"/>
</dbReference>
<protein>
    <submittedName>
        <fullName evidence="7">Putative 3-hydroxyphenylpropionic transporter MhpT</fullName>
    </submittedName>
</protein>
<feature type="transmembrane region" description="Helical" evidence="5">
    <location>
        <begin position="187"/>
        <end position="208"/>
    </location>
</feature>
<dbReference type="InterPro" id="IPR036259">
    <property type="entry name" value="MFS_trans_sf"/>
</dbReference>
<keyword evidence="2 5" id="KW-1133">Transmembrane helix</keyword>
<feature type="transmembrane region" description="Helical" evidence="5">
    <location>
        <begin position="67"/>
        <end position="86"/>
    </location>
</feature>
<keyword evidence="8" id="KW-1185">Reference proteome</keyword>
<evidence type="ECO:0000313" key="8">
    <source>
        <dbReference type="Proteomes" id="UP000188729"/>
    </source>
</evidence>
<evidence type="ECO:0000256" key="3">
    <source>
        <dbReference type="ARBA" id="ARBA00023136"/>
    </source>
</evidence>
<feature type="domain" description="Major facilitator superfamily (MFS) profile" evidence="6">
    <location>
        <begin position="29"/>
        <end position="422"/>
    </location>
</feature>
<feature type="transmembrane region" description="Helical" evidence="5">
    <location>
        <begin position="155"/>
        <end position="181"/>
    </location>
</feature>
<dbReference type="InterPro" id="IPR020846">
    <property type="entry name" value="MFS_dom"/>
</dbReference>
<dbReference type="SUPFAM" id="SSF103473">
    <property type="entry name" value="MFS general substrate transporter"/>
    <property type="match status" value="1"/>
</dbReference>
<comment type="caution">
    <text evidence="7">The sequence shown here is derived from an EMBL/GenBank/DDBJ whole genome shotgun (WGS) entry which is preliminary data.</text>
</comment>
<feature type="transmembrane region" description="Helical" evidence="5">
    <location>
        <begin position="395"/>
        <end position="415"/>
    </location>
</feature>
<feature type="transmembrane region" description="Helical" evidence="5">
    <location>
        <begin position="125"/>
        <end position="143"/>
    </location>
</feature>
<evidence type="ECO:0000256" key="4">
    <source>
        <dbReference type="SAM" id="MobiDB-lite"/>
    </source>
</evidence>